<accession>A0A223LEU2</accession>
<protein>
    <submittedName>
        <fullName evidence="1">Uncharacterized protein</fullName>
    </submittedName>
</protein>
<reference evidence="1 2" key="1">
    <citation type="submission" date="2017-07" db="EMBL/GenBank/DDBJ databases">
        <title>In vitro design and evaluation of phage cocktails against multidrug-resistant Aeromonas salmonicida.</title>
        <authorList>
            <person name="Chen L."/>
            <person name="Yuan S."/>
            <person name="Ma Y."/>
        </authorList>
    </citation>
    <scope>NUCLEOTIDE SEQUENCE [LARGE SCALE GENOMIC DNA]</scope>
</reference>
<evidence type="ECO:0000313" key="2">
    <source>
        <dbReference type="Proteomes" id="UP000226092"/>
    </source>
</evidence>
<dbReference type="KEGG" id="vg:55604648"/>
<keyword evidence="2" id="KW-1185">Reference proteome</keyword>
<organism evidence="1 2">
    <name type="scientific">Aeromonas phage AS-zj</name>
    <dbReference type="NCBI Taxonomy" id="2024208"/>
    <lineage>
        <taxon>Viruses</taxon>
        <taxon>Duplodnaviria</taxon>
        <taxon>Heunggongvirae</taxon>
        <taxon>Uroviricota</taxon>
        <taxon>Caudoviricetes</taxon>
        <taxon>Pantevenvirales</taxon>
        <taxon>Straboviridae</taxon>
        <taxon>Emmerichvirinae</taxon>
        <taxon>Ceceduovirus</taxon>
        <taxon>Ceceduovirus aszj</taxon>
    </lineage>
</organism>
<dbReference type="Proteomes" id="UP000226092">
    <property type="component" value="Segment"/>
</dbReference>
<dbReference type="EMBL" id="MF448340">
    <property type="protein sequence ID" value="ASU00271.1"/>
    <property type="molecule type" value="Genomic_DNA"/>
</dbReference>
<proteinExistence type="predicted"/>
<dbReference type="RefSeq" id="YP_009834581.1">
    <property type="nucleotide sequence ID" value="NC_048673.1"/>
</dbReference>
<dbReference type="GeneID" id="55604648"/>
<evidence type="ECO:0000313" key="1">
    <source>
        <dbReference type="EMBL" id="ASU00271.1"/>
    </source>
</evidence>
<sequence length="161" mass="19178">MKKKYKFKSQATWDLFVINNNDNLYNSIISVCEYPKWFTIEEDELFRPVVISEDRKTVNYHPGYKMPFTKTEMESFLDSEEINLSGQPEFTKTMMMEWAMNDPEVSEYVKDKFVQSHIKSKESMLTKELQQLKIRERDIYKELESVGSNITPSNFIIDIEE</sequence>
<name>A0A223LEU2_9CAUD</name>